<keyword evidence="4" id="KW-1185">Reference proteome</keyword>
<feature type="compositionally biased region" description="Polar residues" evidence="1">
    <location>
        <begin position="36"/>
        <end position="49"/>
    </location>
</feature>
<dbReference type="InParanoid" id="A0A1Y2MAD4"/>
<protein>
    <recommendedName>
        <fullName evidence="5">Transmembrane protein</fullName>
    </recommendedName>
</protein>
<feature type="region of interest" description="Disordered" evidence="1">
    <location>
        <begin position="1"/>
        <end position="67"/>
    </location>
</feature>
<proteinExistence type="predicted"/>
<evidence type="ECO:0000256" key="1">
    <source>
        <dbReference type="SAM" id="MobiDB-lite"/>
    </source>
</evidence>
<dbReference type="EMBL" id="KZ107839">
    <property type="protein sequence ID" value="OSS52759.1"/>
    <property type="molecule type" value="Genomic_DNA"/>
</dbReference>
<accession>A0A1Y2MAD4</accession>
<evidence type="ECO:0000256" key="2">
    <source>
        <dbReference type="SAM" id="Phobius"/>
    </source>
</evidence>
<sequence length="142" mass="16293">MSKKEGSHFKHKPSHRHNFTDKSDKSHHHITHQHSPKTSITQVQKQKSPQYRKGYNMDSTNPSNPRIGPIPLPAFIAMCIFAPFFVGVSCWVVYSHTMKKYRTQRAHKKQDVEMARLEAGGEAKVSRSVETQVRGFVEVTLH</sequence>
<evidence type="ECO:0000313" key="3">
    <source>
        <dbReference type="EMBL" id="OSS52759.1"/>
    </source>
</evidence>
<keyword evidence="2" id="KW-1133">Transmembrane helix</keyword>
<feature type="compositionally biased region" description="Basic residues" evidence="1">
    <location>
        <begin position="25"/>
        <end position="35"/>
    </location>
</feature>
<dbReference type="Proteomes" id="UP000193240">
    <property type="component" value="Unassembled WGS sequence"/>
</dbReference>
<keyword evidence="2" id="KW-0812">Transmembrane</keyword>
<evidence type="ECO:0008006" key="5">
    <source>
        <dbReference type="Google" id="ProtNLM"/>
    </source>
</evidence>
<gene>
    <name evidence="3" type="ORF">B5807_02669</name>
</gene>
<feature type="transmembrane region" description="Helical" evidence="2">
    <location>
        <begin position="72"/>
        <end position="94"/>
    </location>
</feature>
<evidence type="ECO:0000313" key="4">
    <source>
        <dbReference type="Proteomes" id="UP000193240"/>
    </source>
</evidence>
<reference evidence="3 4" key="1">
    <citation type="journal article" date="2017" name="Genome Announc.">
        <title>Genome sequence of the saprophytic ascomycete Epicoccum nigrum ICMP 19927 strain isolated from New Zealand.</title>
        <authorList>
            <person name="Fokin M."/>
            <person name="Fleetwood D."/>
            <person name="Weir B.S."/>
            <person name="Villas-Boas S.G."/>
        </authorList>
    </citation>
    <scope>NUCLEOTIDE SEQUENCE [LARGE SCALE GENOMIC DNA]</scope>
    <source>
        <strain evidence="3 4">ICMP 19927</strain>
    </source>
</reference>
<dbReference type="AlphaFoldDB" id="A0A1Y2MAD4"/>
<organism evidence="3 4">
    <name type="scientific">Epicoccum nigrum</name>
    <name type="common">Soil fungus</name>
    <name type="synonym">Epicoccum purpurascens</name>
    <dbReference type="NCBI Taxonomy" id="105696"/>
    <lineage>
        <taxon>Eukaryota</taxon>
        <taxon>Fungi</taxon>
        <taxon>Dikarya</taxon>
        <taxon>Ascomycota</taxon>
        <taxon>Pezizomycotina</taxon>
        <taxon>Dothideomycetes</taxon>
        <taxon>Pleosporomycetidae</taxon>
        <taxon>Pleosporales</taxon>
        <taxon>Pleosporineae</taxon>
        <taxon>Didymellaceae</taxon>
        <taxon>Epicoccum</taxon>
    </lineage>
</organism>
<keyword evidence="2" id="KW-0472">Membrane</keyword>
<name>A0A1Y2MAD4_EPING</name>